<reference evidence="2 3" key="1">
    <citation type="submission" date="2019-01" db="EMBL/GenBank/DDBJ databases">
        <title>Draft genome sequence of Psathyrella aberdarensis IHI B618.</title>
        <authorList>
            <person name="Buettner E."/>
            <person name="Kellner H."/>
        </authorList>
    </citation>
    <scope>NUCLEOTIDE SEQUENCE [LARGE SCALE GENOMIC DNA]</scope>
    <source>
        <strain evidence="2 3">IHI B618</strain>
    </source>
</reference>
<evidence type="ECO:0000313" key="2">
    <source>
        <dbReference type="EMBL" id="RXW11778.1"/>
    </source>
</evidence>
<accession>A0A4V1Q1J2</accession>
<comment type="caution">
    <text evidence="2">The sequence shown here is derived from an EMBL/GenBank/DDBJ whole genome shotgun (WGS) entry which is preliminary data.</text>
</comment>
<dbReference type="Proteomes" id="UP000290288">
    <property type="component" value="Unassembled WGS sequence"/>
</dbReference>
<sequence>MIDKLDKGKAEKFAEYLLEPYDGGMQDARRVNLDKVWFKTFAYPPSIRMMAMAGEEPVEVVLKVPGILCSKMLPPLKRLPSANTSKHNMLKLKQYVKVTGYGEANFNDASSHILKLLATFQRHVAPAEVHDFRTIPFEGHPCLESHARYFSDRDTVPHERNESFLPGVDPYNVLRNIQPDCFIHAEDNRVEYCLQQTGENGVKRIIPCDPGTFQTGDIVEMLFSFVAVPVKDRKHKVLLSLRGLTLLNSELRKEAQASMNEGSQPIIAVETAPKRRRLYLHQDDRMRTAPGGVSITTGRLGTEDVTPEDQDLENGRKDHGKQDTCRIKFDQVNISATTM</sequence>
<keyword evidence="3" id="KW-1185">Reference proteome</keyword>
<organism evidence="2 3">
    <name type="scientific">Candolleomyces aberdarensis</name>
    <dbReference type="NCBI Taxonomy" id="2316362"/>
    <lineage>
        <taxon>Eukaryota</taxon>
        <taxon>Fungi</taxon>
        <taxon>Dikarya</taxon>
        <taxon>Basidiomycota</taxon>
        <taxon>Agaricomycotina</taxon>
        <taxon>Agaricomycetes</taxon>
        <taxon>Agaricomycetidae</taxon>
        <taxon>Agaricales</taxon>
        <taxon>Agaricineae</taxon>
        <taxon>Psathyrellaceae</taxon>
        <taxon>Candolleomyces</taxon>
    </lineage>
</organism>
<dbReference type="OrthoDB" id="3269456at2759"/>
<gene>
    <name evidence="2" type="ORF">EST38_g14077</name>
</gene>
<dbReference type="STRING" id="2316362.A0A4V1Q1J2"/>
<name>A0A4V1Q1J2_9AGAR</name>
<dbReference type="EMBL" id="SDEE01001614">
    <property type="protein sequence ID" value="RXW11778.1"/>
    <property type="molecule type" value="Genomic_DNA"/>
</dbReference>
<evidence type="ECO:0000256" key="1">
    <source>
        <dbReference type="SAM" id="MobiDB-lite"/>
    </source>
</evidence>
<evidence type="ECO:0000313" key="3">
    <source>
        <dbReference type="Proteomes" id="UP000290288"/>
    </source>
</evidence>
<protein>
    <submittedName>
        <fullName evidence="2">Uncharacterized protein</fullName>
    </submittedName>
</protein>
<proteinExistence type="predicted"/>
<feature type="region of interest" description="Disordered" evidence="1">
    <location>
        <begin position="287"/>
        <end position="321"/>
    </location>
</feature>
<dbReference type="AlphaFoldDB" id="A0A4V1Q1J2"/>